<gene>
    <name evidence="3" type="ORF">H663_018855</name>
</gene>
<evidence type="ECO:0000256" key="2">
    <source>
        <dbReference type="SAM" id="MobiDB-lite"/>
    </source>
</evidence>
<keyword evidence="4" id="KW-1185">Reference proteome</keyword>
<dbReference type="Proteomes" id="UP000037507">
    <property type="component" value="Unassembled WGS sequence"/>
</dbReference>
<accession>A0A2T7U8V2</accession>
<comment type="caution">
    <text evidence="3">The sequence shown here is derived from an EMBL/GenBank/DDBJ whole genome shotgun (WGS) entry which is preliminary data.</text>
</comment>
<dbReference type="Gene3D" id="6.10.250.3110">
    <property type="match status" value="1"/>
</dbReference>
<name>A0A2T7U8V2_9BURK</name>
<dbReference type="GO" id="GO:0003682">
    <property type="term" value="F:chromatin binding"/>
    <property type="evidence" value="ECO:0007669"/>
    <property type="project" value="TreeGrafter"/>
</dbReference>
<dbReference type="PANTHER" id="PTHR43941">
    <property type="entry name" value="STRUCTURAL MAINTENANCE OF CHROMOSOMES PROTEIN 2"/>
    <property type="match status" value="1"/>
</dbReference>
<dbReference type="RefSeq" id="WP_053169769.1">
    <property type="nucleotide sequence ID" value="NZ_LFYT02000039.1"/>
</dbReference>
<keyword evidence="1" id="KW-0175">Coiled coil</keyword>
<reference evidence="3" key="1">
    <citation type="submission" date="2017-04" db="EMBL/GenBank/DDBJ databases">
        <title>Unexpected and diverse lifestyles within the genus Limnohabitans.</title>
        <authorList>
            <person name="Kasalicky V."/>
            <person name="Mehrshad M."/>
            <person name="Andrei S.-A."/>
            <person name="Salcher M."/>
            <person name="Kratochvilova H."/>
            <person name="Simek K."/>
            <person name="Ghai R."/>
        </authorList>
    </citation>
    <scope>NUCLEOTIDE SEQUENCE [LARGE SCALE GENOMIC DNA]</scope>
    <source>
        <strain evidence="3">II-D5</strain>
    </source>
</reference>
<feature type="coiled-coil region" evidence="1">
    <location>
        <begin position="103"/>
        <end position="148"/>
    </location>
</feature>
<evidence type="ECO:0000313" key="4">
    <source>
        <dbReference type="Proteomes" id="UP000037507"/>
    </source>
</evidence>
<evidence type="ECO:0000313" key="3">
    <source>
        <dbReference type="EMBL" id="PVE41117.1"/>
    </source>
</evidence>
<dbReference type="STRING" id="1293045.H663_03130"/>
<dbReference type="PANTHER" id="PTHR43941:SF1">
    <property type="entry name" value="STRUCTURAL MAINTENANCE OF CHROMOSOMES PROTEIN 2"/>
    <property type="match status" value="1"/>
</dbReference>
<sequence>MSALLASPHEVPMPKNQTSAWWTNTIAKGNTLKFIGKETQKKIDLQIQDLKEQVKNLQEALRGNDYSLLGVTNELAELKPKHADLLVKKDALETQVALELVEIASLNSQLAQIRQELKNALTEKSTGLTQVKSDADMLLEQLHQVQEELETVFLREQSVQSQLTQFKTHIETIEKEKTALLNDREGKAKQLKETLTAKDALAKEKAQFIAARDAQTKQLSELKAAKEAVDREKNQLSTKKTELEKDNEQLLSQLHTVQQELETVFLRAQSVQTQLPQVKTQLEALQKEKSELATSRDAQTKQLTELKSAKDASDKEKAALLAELAGLKTQLTAQQRDLKQENDLMLLQLHQVQEELEHHFLEHQKIQKAEQAQTQRWQRLESRLPNYLDYETITPVNVDSFADTPTVGWKVTQCTLDGQVLPELEFVTCLVNGKVGIRLGDIEIIPRALVVPIFRSMTTSQWRKMRAAATAIEYFFATQGAASPALEDFDVGFWRQALLPLVADIRALPSVFRYNTVQIKRELIHSDYEHLWLVFTGASYGRQAWPKFEMRLGASNIQPGAFSKFPKLEFPRIDGKTPPFDSWFEESWDDFGGKLELRFDLTKYVSDVGVWTKVSAQDQALLVSLISLLPLVVQQMQANKLAISRPWADWAAIVNGIIETLRKLMTPPKPAVVAPANPAVTSQEAPLKLSPTDKAPKPKAAKTAAAKKTATSKKPAAKTVSKNA</sequence>
<evidence type="ECO:0000256" key="1">
    <source>
        <dbReference type="SAM" id="Coils"/>
    </source>
</evidence>
<dbReference type="GO" id="GO:0000796">
    <property type="term" value="C:condensin complex"/>
    <property type="evidence" value="ECO:0007669"/>
    <property type="project" value="TreeGrafter"/>
</dbReference>
<feature type="region of interest" description="Disordered" evidence="2">
    <location>
        <begin position="675"/>
        <end position="724"/>
    </location>
</feature>
<dbReference type="OrthoDB" id="6182073at2"/>
<dbReference type="AlphaFoldDB" id="A0A2T7U8V2"/>
<dbReference type="GO" id="GO:0000785">
    <property type="term" value="C:chromatin"/>
    <property type="evidence" value="ECO:0007669"/>
    <property type="project" value="TreeGrafter"/>
</dbReference>
<proteinExistence type="predicted"/>
<feature type="compositionally biased region" description="Low complexity" evidence="2">
    <location>
        <begin position="701"/>
        <end position="724"/>
    </location>
</feature>
<feature type="coiled-coil region" evidence="1">
    <location>
        <begin position="212"/>
        <end position="355"/>
    </location>
</feature>
<dbReference type="EMBL" id="LFYT02000039">
    <property type="protein sequence ID" value="PVE41117.1"/>
    <property type="molecule type" value="Genomic_DNA"/>
</dbReference>
<protein>
    <submittedName>
        <fullName evidence="3">Uncharacterized protein</fullName>
    </submittedName>
</protein>
<organism evidence="3 4">
    <name type="scientific">Limnohabitans planktonicus II-D5</name>
    <dbReference type="NCBI Taxonomy" id="1293045"/>
    <lineage>
        <taxon>Bacteria</taxon>
        <taxon>Pseudomonadati</taxon>
        <taxon>Pseudomonadota</taxon>
        <taxon>Betaproteobacteria</taxon>
        <taxon>Burkholderiales</taxon>
        <taxon>Comamonadaceae</taxon>
        <taxon>Limnohabitans</taxon>
    </lineage>
</organism>
<dbReference type="GO" id="GO:0000793">
    <property type="term" value="C:condensed chromosome"/>
    <property type="evidence" value="ECO:0007669"/>
    <property type="project" value="TreeGrafter"/>
</dbReference>